<dbReference type="Gene3D" id="1.10.10.60">
    <property type="entry name" value="Homeodomain-like"/>
    <property type="match status" value="1"/>
</dbReference>
<keyword evidence="4" id="KW-1185">Reference proteome</keyword>
<evidence type="ECO:0000259" key="2">
    <source>
        <dbReference type="PROSITE" id="PS50110"/>
    </source>
</evidence>
<dbReference type="PROSITE" id="PS50110">
    <property type="entry name" value="RESPONSE_REGULATORY"/>
    <property type="match status" value="1"/>
</dbReference>
<dbReference type="EMBL" id="NXLX01000010">
    <property type="protein sequence ID" value="RDU73501.1"/>
    <property type="molecule type" value="Genomic_DNA"/>
</dbReference>
<reference evidence="3 4" key="1">
    <citation type="submission" date="2018-04" db="EMBL/GenBank/DDBJ databases">
        <title>Novel Campyloabacter and Helicobacter Species and Strains.</title>
        <authorList>
            <person name="Mannion A.J."/>
            <person name="Shen Z."/>
            <person name="Fox J.G."/>
        </authorList>
    </citation>
    <scope>NUCLEOTIDE SEQUENCE [LARGE SCALE GENOMIC DNA]</scope>
    <source>
        <strain evidence="3 4">MIT 04-9362</strain>
    </source>
</reference>
<dbReference type="Gene3D" id="3.40.50.2300">
    <property type="match status" value="1"/>
</dbReference>
<dbReference type="PIRSF" id="PIRSF016788">
    <property type="entry name" value="RR_Fis"/>
    <property type="match status" value="1"/>
</dbReference>
<feature type="domain" description="Response regulatory" evidence="2">
    <location>
        <begin position="2"/>
        <end position="108"/>
    </location>
</feature>
<dbReference type="InterPro" id="IPR014483">
    <property type="entry name" value="Sig_transdc_resp-reg_prd"/>
</dbReference>
<dbReference type="RefSeq" id="WP_115579093.1">
    <property type="nucleotide sequence ID" value="NZ_NXLX01000010.1"/>
</dbReference>
<name>A0A3D8J9F9_9HELI</name>
<comment type="caution">
    <text evidence="3">The sequence shown here is derived from an EMBL/GenBank/DDBJ whole genome shotgun (WGS) entry which is preliminary data.</text>
</comment>
<gene>
    <name evidence="3" type="ORF">CQA57_04785</name>
</gene>
<dbReference type="InterPro" id="IPR009057">
    <property type="entry name" value="Homeodomain-like_sf"/>
</dbReference>
<accession>A0A3D8J9F9</accession>
<organism evidence="3 4">
    <name type="scientific">Helicobacter anseris</name>
    <dbReference type="NCBI Taxonomy" id="375926"/>
    <lineage>
        <taxon>Bacteria</taxon>
        <taxon>Pseudomonadati</taxon>
        <taxon>Campylobacterota</taxon>
        <taxon>Epsilonproteobacteria</taxon>
        <taxon>Campylobacterales</taxon>
        <taxon>Helicobacteraceae</taxon>
        <taxon>Helicobacter</taxon>
    </lineage>
</organism>
<sequence>MRVLIIENETYLAQSIASKLNSFGYICNIIPAIEHNGTLDYEVILLSSSACGDHYENFIQKNSKSIIIMLVSYISDDTISKPLRSGASDYILKPFMIDELLRKIEHYKYHKEILEKINFYNSYFNFVQRELNTPSLPQYQPPFIIKSNSQRSADIYAMKYARDKNINFIILSFRDQEWKNILKNPPQKEKYYYITNLEELKKNEMKILLESISKYNFILSIISDDAINFSQIVDITHIVNNQDLGGEILSIKEYEQAIITKFGERYPDVELARKLGISRKSLWEKRKKYGISKKK</sequence>
<dbReference type="AlphaFoldDB" id="A0A3D8J9F9"/>
<dbReference type="SUPFAM" id="SSF46689">
    <property type="entry name" value="Homeodomain-like"/>
    <property type="match status" value="1"/>
</dbReference>
<evidence type="ECO:0000313" key="4">
    <source>
        <dbReference type="Proteomes" id="UP000256695"/>
    </source>
</evidence>
<dbReference type="InterPro" id="IPR011006">
    <property type="entry name" value="CheY-like_superfamily"/>
</dbReference>
<protein>
    <recommendedName>
        <fullName evidence="2">Response regulatory domain-containing protein</fullName>
    </recommendedName>
</protein>
<dbReference type="OrthoDB" id="5328903at2"/>
<dbReference type="Proteomes" id="UP000256695">
    <property type="component" value="Unassembled WGS sequence"/>
</dbReference>
<dbReference type="InterPro" id="IPR001789">
    <property type="entry name" value="Sig_transdc_resp-reg_receiver"/>
</dbReference>
<evidence type="ECO:0000313" key="3">
    <source>
        <dbReference type="EMBL" id="RDU73501.1"/>
    </source>
</evidence>
<comment type="caution">
    <text evidence="1">Lacks conserved residue(s) required for the propagation of feature annotation.</text>
</comment>
<dbReference type="SUPFAM" id="SSF52172">
    <property type="entry name" value="CheY-like"/>
    <property type="match status" value="1"/>
</dbReference>
<proteinExistence type="predicted"/>
<dbReference type="GO" id="GO:0000160">
    <property type="term" value="P:phosphorelay signal transduction system"/>
    <property type="evidence" value="ECO:0007669"/>
    <property type="project" value="InterPro"/>
</dbReference>
<evidence type="ECO:0000256" key="1">
    <source>
        <dbReference type="PROSITE-ProRule" id="PRU00169"/>
    </source>
</evidence>